<reference evidence="2 3" key="1">
    <citation type="submission" date="2016-10" db="EMBL/GenBank/DDBJ databases">
        <authorList>
            <person name="de Groot N.N."/>
        </authorList>
    </citation>
    <scope>NUCLEOTIDE SEQUENCE [LARGE SCALE GENOMIC DNA]</scope>
    <source>
        <strain evidence="2 3">OK461</strain>
    </source>
</reference>
<name>A0A1I2RMD1_9ACTN</name>
<feature type="compositionally biased region" description="Polar residues" evidence="1">
    <location>
        <begin position="40"/>
        <end position="52"/>
    </location>
</feature>
<protein>
    <submittedName>
        <fullName evidence="2">Uncharacterized protein</fullName>
    </submittedName>
</protein>
<evidence type="ECO:0000313" key="2">
    <source>
        <dbReference type="EMBL" id="SFG41682.1"/>
    </source>
</evidence>
<accession>A0A1I2RMD1</accession>
<dbReference type="AlphaFoldDB" id="A0A1I2RMD1"/>
<proteinExistence type="predicted"/>
<feature type="region of interest" description="Disordered" evidence="1">
    <location>
        <begin position="24"/>
        <end position="60"/>
    </location>
</feature>
<dbReference type="Proteomes" id="UP000181942">
    <property type="component" value="Unassembled WGS sequence"/>
</dbReference>
<evidence type="ECO:0000313" key="3">
    <source>
        <dbReference type="Proteomes" id="UP000181942"/>
    </source>
</evidence>
<gene>
    <name evidence="2" type="ORF">SAMN02787118_12083</name>
</gene>
<dbReference type="EMBL" id="FONR01000020">
    <property type="protein sequence ID" value="SFG41682.1"/>
    <property type="molecule type" value="Genomic_DNA"/>
</dbReference>
<organism evidence="2 3">
    <name type="scientific">Streptomyces mirabilis</name>
    <dbReference type="NCBI Taxonomy" id="68239"/>
    <lineage>
        <taxon>Bacteria</taxon>
        <taxon>Bacillati</taxon>
        <taxon>Actinomycetota</taxon>
        <taxon>Actinomycetes</taxon>
        <taxon>Kitasatosporales</taxon>
        <taxon>Streptomycetaceae</taxon>
        <taxon>Streptomyces</taxon>
    </lineage>
</organism>
<sequence length="95" mass="10208">MSRAGRRRSSALYDAKQIAAAIIQRSPAARPADGLPPPTRSSTPAQAISIPTTRRAPSRMPPIRSYHAISTGDAAMIMPMLAAEVEMPAWLTRVL</sequence>
<evidence type="ECO:0000256" key="1">
    <source>
        <dbReference type="SAM" id="MobiDB-lite"/>
    </source>
</evidence>